<evidence type="ECO:0000256" key="7">
    <source>
        <dbReference type="ARBA" id="ARBA00025330"/>
    </source>
</evidence>
<dbReference type="GO" id="GO:0005737">
    <property type="term" value="C:cytoplasm"/>
    <property type="evidence" value="ECO:0007669"/>
    <property type="project" value="UniProtKB-SubCell"/>
</dbReference>
<dbReference type="GO" id="GO:0030091">
    <property type="term" value="P:protein repair"/>
    <property type="evidence" value="ECO:0007669"/>
    <property type="project" value="UniProtKB-UniRule"/>
</dbReference>
<comment type="function">
    <text evidence="7 9">Catalyzes the methyl esterification of L-isoaspartyl residues in peptides and proteins that result from spontaneous decomposition of normal L-aspartyl and L-asparaginyl residues. It plays a role in the repair and/or degradation of damaged proteins.</text>
</comment>
<dbReference type="NCBIfam" id="TIGR00080">
    <property type="entry name" value="pimt"/>
    <property type="match status" value="1"/>
</dbReference>
<sequence length="215" mass="24090">MDEDYYRRLRMDMVDYQIRQRGVEDENVLKAMEKVPRHIFIPEDLRRHAYSDQPLPIGYGQTISQPYIVGVMTELLEPCKSDRVLELGAGSGYQSAVLAEIVHEVISVEIIPELAKAATDNLRKAGIYNVKVICADGAEAAREYGMFDCIVVTAASPQMPDYLFVNLKEGGRMVVPVGDYYSQTLMKVRMINGEPFISSYGGVRFVPLTGKKGML</sequence>
<evidence type="ECO:0000256" key="2">
    <source>
        <dbReference type="ARBA" id="ARBA00005369"/>
    </source>
</evidence>
<dbReference type="SUPFAM" id="SSF53335">
    <property type="entry name" value="S-adenosyl-L-methionine-dependent methyltransferases"/>
    <property type="match status" value="1"/>
</dbReference>
<name>H1YWX8_9EURY</name>
<dbReference type="NCBIfam" id="NF001453">
    <property type="entry name" value="PRK00312.1"/>
    <property type="match status" value="1"/>
</dbReference>
<dbReference type="GO" id="GO:0032259">
    <property type="term" value="P:methylation"/>
    <property type="evidence" value="ECO:0007669"/>
    <property type="project" value="UniProtKB-KW"/>
</dbReference>
<feature type="active site" evidence="9">
    <location>
        <position position="64"/>
    </location>
</feature>
<dbReference type="HOGENOM" id="CLU_055432_2_0_2"/>
<dbReference type="FunFam" id="3.40.50.150:FF:000010">
    <property type="entry name" value="Protein-L-isoaspartate O-methyltransferase"/>
    <property type="match status" value="1"/>
</dbReference>
<evidence type="ECO:0000256" key="3">
    <source>
        <dbReference type="ARBA" id="ARBA00022490"/>
    </source>
</evidence>
<dbReference type="PANTHER" id="PTHR11579:SF0">
    <property type="entry name" value="PROTEIN-L-ISOASPARTATE(D-ASPARTATE) O-METHYLTRANSFERASE"/>
    <property type="match status" value="1"/>
</dbReference>
<keyword evidence="3 9" id="KW-0963">Cytoplasm</keyword>
<dbReference type="Pfam" id="PF01135">
    <property type="entry name" value="PCMT"/>
    <property type="match status" value="1"/>
</dbReference>
<dbReference type="InterPro" id="IPR029063">
    <property type="entry name" value="SAM-dependent_MTases_sf"/>
</dbReference>
<evidence type="ECO:0000256" key="4">
    <source>
        <dbReference type="ARBA" id="ARBA00022603"/>
    </source>
</evidence>
<evidence type="ECO:0000256" key="5">
    <source>
        <dbReference type="ARBA" id="ARBA00022679"/>
    </source>
</evidence>
<keyword evidence="4 9" id="KW-0489">Methyltransferase</keyword>
<organism evidence="10 11">
    <name type="scientific">Methanoplanus limicola DSM 2279</name>
    <dbReference type="NCBI Taxonomy" id="937775"/>
    <lineage>
        <taxon>Archaea</taxon>
        <taxon>Methanobacteriati</taxon>
        <taxon>Methanobacteriota</taxon>
        <taxon>Stenosarchaea group</taxon>
        <taxon>Methanomicrobia</taxon>
        <taxon>Methanomicrobiales</taxon>
        <taxon>Methanomicrobiaceae</taxon>
        <taxon>Methanoplanus</taxon>
    </lineage>
</organism>
<keyword evidence="6 9" id="KW-0949">S-adenosyl-L-methionine</keyword>
<proteinExistence type="inferred from homology"/>
<dbReference type="Proteomes" id="UP000005741">
    <property type="component" value="Chromosome"/>
</dbReference>
<dbReference type="EMBL" id="CM001436">
    <property type="protein sequence ID" value="EHQ34901.1"/>
    <property type="molecule type" value="Genomic_DNA"/>
</dbReference>
<dbReference type="STRING" id="937775.Metlim_0778"/>
<dbReference type="InParanoid" id="H1YWX8"/>
<evidence type="ECO:0000256" key="6">
    <source>
        <dbReference type="ARBA" id="ARBA00022691"/>
    </source>
</evidence>
<dbReference type="GO" id="GO:0004719">
    <property type="term" value="F:protein-L-isoaspartate (D-aspartate) O-methyltransferase activity"/>
    <property type="evidence" value="ECO:0007669"/>
    <property type="project" value="UniProtKB-UniRule"/>
</dbReference>
<reference evidence="10 11" key="1">
    <citation type="submission" date="2011-10" db="EMBL/GenBank/DDBJ databases">
        <title>The Improved High-Quality Draft genome of Methanoplanus limicola DSM 2279.</title>
        <authorList>
            <consortium name="US DOE Joint Genome Institute (JGI-PGF)"/>
            <person name="Lucas S."/>
            <person name="Copeland A."/>
            <person name="Lapidus A."/>
            <person name="Glavina del Rio T."/>
            <person name="Dalin E."/>
            <person name="Tice H."/>
            <person name="Bruce D."/>
            <person name="Goodwin L."/>
            <person name="Pitluck S."/>
            <person name="Peters L."/>
            <person name="Mikhailova N."/>
            <person name="Lu M."/>
            <person name="Kyrpides N."/>
            <person name="Mavromatis K."/>
            <person name="Ivanova N."/>
            <person name="Markowitz V."/>
            <person name="Cheng J.-F."/>
            <person name="Hugenholtz P."/>
            <person name="Woyke T."/>
            <person name="Wu D."/>
            <person name="Wirth R."/>
            <person name="Brambilla E.-M."/>
            <person name="Klenk H.-P."/>
            <person name="Eisen J.A."/>
        </authorList>
    </citation>
    <scope>NUCLEOTIDE SEQUENCE [LARGE SCALE GENOMIC DNA]</scope>
    <source>
        <strain evidence="10 11">DSM 2279</strain>
    </source>
</reference>
<dbReference type="AlphaFoldDB" id="H1YWX8"/>
<comment type="catalytic activity">
    <reaction evidence="8 9">
        <text>[protein]-L-isoaspartate + S-adenosyl-L-methionine = [protein]-L-isoaspartate alpha-methyl ester + S-adenosyl-L-homocysteine</text>
        <dbReference type="Rhea" id="RHEA:12705"/>
        <dbReference type="Rhea" id="RHEA-COMP:12143"/>
        <dbReference type="Rhea" id="RHEA-COMP:12144"/>
        <dbReference type="ChEBI" id="CHEBI:57856"/>
        <dbReference type="ChEBI" id="CHEBI:59789"/>
        <dbReference type="ChEBI" id="CHEBI:90596"/>
        <dbReference type="ChEBI" id="CHEBI:90598"/>
        <dbReference type="EC" id="2.1.1.77"/>
    </reaction>
</comment>
<evidence type="ECO:0000313" key="10">
    <source>
        <dbReference type="EMBL" id="EHQ34901.1"/>
    </source>
</evidence>
<keyword evidence="11" id="KW-1185">Reference proteome</keyword>
<protein>
    <recommendedName>
        <fullName evidence="9">Protein-L-isoaspartate O-methyltransferase</fullName>
        <ecNumber evidence="9">2.1.1.77</ecNumber>
    </recommendedName>
    <alternativeName>
        <fullName evidence="9">L-isoaspartyl protein carboxyl methyltransferase</fullName>
    </alternativeName>
    <alternativeName>
        <fullName evidence="9">Protein L-isoaspartyl methyltransferase</fullName>
    </alternativeName>
    <alternativeName>
        <fullName evidence="9">Protein-beta-aspartate methyltransferase</fullName>
        <shortName evidence="9">PIMT</shortName>
    </alternativeName>
</protein>
<dbReference type="PATRIC" id="fig|937775.9.peg.898"/>
<comment type="subcellular location">
    <subcellularLocation>
        <location evidence="1 9">Cytoplasm</location>
    </subcellularLocation>
</comment>
<dbReference type="FunCoup" id="H1YWX8">
    <property type="interactions" value="52"/>
</dbReference>
<evidence type="ECO:0000313" key="11">
    <source>
        <dbReference type="Proteomes" id="UP000005741"/>
    </source>
</evidence>
<dbReference type="Gene3D" id="3.40.50.150">
    <property type="entry name" value="Vaccinia Virus protein VP39"/>
    <property type="match status" value="1"/>
</dbReference>
<evidence type="ECO:0000256" key="1">
    <source>
        <dbReference type="ARBA" id="ARBA00004496"/>
    </source>
</evidence>
<dbReference type="InterPro" id="IPR000682">
    <property type="entry name" value="PCMT"/>
</dbReference>
<dbReference type="PANTHER" id="PTHR11579">
    <property type="entry name" value="PROTEIN-L-ISOASPARTATE O-METHYLTRANSFERASE"/>
    <property type="match status" value="1"/>
</dbReference>
<evidence type="ECO:0000256" key="9">
    <source>
        <dbReference type="HAMAP-Rule" id="MF_00090"/>
    </source>
</evidence>
<keyword evidence="5 9" id="KW-0808">Transferase</keyword>
<dbReference type="HAMAP" id="MF_00090">
    <property type="entry name" value="PIMT"/>
    <property type="match status" value="1"/>
</dbReference>
<gene>
    <name evidence="9" type="primary">pcm</name>
    <name evidence="10" type="ORF">Metlim_0778</name>
</gene>
<dbReference type="CDD" id="cd02440">
    <property type="entry name" value="AdoMet_MTases"/>
    <property type="match status" value="1"/>
</dbReference>
<comment type="similarity">
    <text evidence="2 9">Belongs to the methyltransferase superfamily. L-isoaspartyl/D-aspartyl protein methyltransferase family.</text>
</comment>
<evidence type="ECO:0000256" key="8">
    <source>
        <dbReference type="ARBA" id="ARBA00029295"/>
    </source>
</evidence>
<dbReference type="RefSeq" id="WP_004076616.1">
    <property type="nucleotide sequence ID" value="NZ_CM001436.1"/>
</dbReference>
<accession>H1YWX8</accession>
<dbReference type="EC" id="2.1.1.77" evidence="9"/>